<evidence type="ECO:0000259" key="1">
    <source>
        <dbReference type="Pfam" id="PF15702"/>
    </source>
</evidence>
<dbReference type="Pfam" id="PF15702">
    <property type="entry name" value="HPS6"/>
    <property type="match status" value="1"/>
</dbReference>
<dbReference type="GO" id="GO:0032418">
    <property type="term" value="P:lysosome localization"/>
    <property type="evidence" value="ECO:0007669"/>
    <property type="project" value="TreeGrafter"/>
</dbReference>
<dbReference type="InterPro" id="IPR046823">
    <property type="entry name" value="HPS6_N"/>
</dbReference>
<dbReference type="OrthoDB" id="8581967at2759"/>
<dbReference type="AlphaFoldDB" id="A0A1S3J2W0"/>
<evidence type="ECO:0000313" key="3">
    <source>
        <dbReference type="RefSeq" id="XP_013404194.1"/>
    </source>
</evidence>
<name>A0A1S3J2W0_LINAN</name>
<dbReference type="GO" id="GO:0031084">
    <property type="term" value="C:BLOC-2 complex"/>
    <property type="evidence" value="ECO:0007669"/>
    <property type="project" value="TreeGrafter"/>
</dbReference>
<gene>
    <name evidence="3" type="primary">LOC106169322</name>
</gene>
<dbReference type="GO" id="GO:0005765">
    <property type="term" value="C:lysosomal membrane"/>
    <property type="evidence" value="ECO:0007669"/>
    <property type="project" value="TreeGrafter"/>
</dbReference>
<dbReference type="Proteomes" id="UP000085678">
    <property type="component" value="Unplaced"/>
</dbReference>
<dbReference type="GeneID" id="106169322"/>
<evidence type="ECO:0000313" key="2">
    <source>
        <dbReference type="Proteomes" id="UP000085678"/>
    </source>
</evidence>
<proteinExistence type="predicted"/>
<keyword evidence="2" id="KW-1185">Reference proteome</keyword>
<dbReference type="InterPro" id="IPR017218">
    <property type="entry name" value="BLOC-2_complex_Hps6_subunit"/>
</dbReference>
<dbReference type="InParanoid" id="A0A1S3J2W0"/>
<dbReference type="PANTHER" id="PTHR14696:SF2">
    <property type="entry name" value="BLOC-2 COMPLEX MEMBER HPS6"/>
    <property type="match status" value="1"/>
</dbReference>
<dbReference type="PANTHER" id="PTHR14696">
    <property type="entry name" value="HERMANSKY-PUDLAK SYNDROME 6 PROTEIN"/>
    <property type="match status" value="1"/>
</dbReference>
<reference evidence="3" key="1">
    <citation type="submission" date="2025-08" db="UniProtKB">
        <authorList>
            <consortium name="RefSeq"/>
        </authorList>
    </citation>
    <scope>IDENTIFICATION</scope>
    <source>
        <tissue evidence="3">Gonads</tissue>
    </source>
</reference>
<organism evidence="2 3">
    <name type="scientific">Lingula anatina</name>
    <name type="common">Brachiopod</name>
    <name type="synonym">Lingula unguis</name>
    <dbReference type="NCBI Taxonomy" id="7574"/>
    <lineage>
        <taxon>Eukaryota</taxon>
        <taxon>Metazoa</taxon>
        <taxon>Spiralia</taxon>
        <taxon>Lophotrochozoa</taxon>
        <taxon>Brachiopoda</taxon>
        <taxon>Linguliformea</taxon>
        <taxon>Lingulata</taxon>
        <taxon>Lingulida</taxon>
        <taxon>Linguloidea</taxon>
        <taxon>Lingulidae</taxon>
        <taxon>Lingula</taxon>
    </lineage>
</organism>
<sequence length="301" mass="33364">MFSVSAISSCLGLSRQQLLEGVVAGKKGPVHKVYFTPGHLFVTVQDGHILYTFDVLPTSLPQALSRLGSLDIPSTADAIVDVLYIKKKPSLVIIVFANGAVDVWQFNLDNKFTWIKVGDFELLEGHDPEVKVISVTLHDLHNTIYWCERHGTGEAASFNICKKTLPPESEPVNRSTVGATVTILEGSPKCRLLPGRDCLIVWPECPGPQGLFFKWFHQTSTLQSHILPSGCVHTDDRVAQPVQYKDSVYRLLGIWCQTRDLPQIEGHMIHPVTKATHLLYHDGSTRIVCEEEGIYISGADP</sequence>
<dbReference type="KEGG" id="lak:106169322"/>
<feature type="domain" description="BLOC-2 complex member HPS6 N-terminal" evidence="1">
    <location>
        <begin position="31"/>
        <end position="204"/>
    </location>
</feature>
<dbReference type="RefSeq" id="XP_013404194.1">
    <property type="nucleotide sequence ID" value="XM_013548740.1"/>
</dbReference>
<accession>A0A1S3J2W0</accession>
<protein>
    <submittedName>
        <fullName evidence="3">Uncharacterized protein LOC106169322</fullName>
    </submittedName>
</protein>
<dbReference type="GO" id="GO:0072657">
    <property type="term" value="P:protein localization to membrane"/>
    <property type="evidence" value="ECO:0007669"/>
    <property type="project" value="TreeGrafter"/>
</dbReference>
<dbReference type="STRING" id="7574.A0A1S3J2W0"/>